<dbReference type="PRINTS" id="PR01790">
    <property type="entry name" value="SMP30FAMILY"/>
</dbReference>
<feature type="domain" description="SMP-30/Gluconolactonase/LRE-like region" evidence="4">
    <location>
        <begin position="115"/>
        <end position="387"/>
    </location>
</feature>
<feature type="compositionally biased region" description="Basic residues" evidence="3">
    <location>
        <begin position="56"/>
        <end position="70"/>
    </location>
</feature>
<comment type="caution">
    <text evidence="5">The sequence shown here is derived from an EMBL/GenBank/DDBJ whole genome shotgun (WGS) entry which is preliminary data.</text>
</comment>
<organism evidence="5 6">
    <name type="scientific">Kumtagia ephedrae</name>
    <dbReference type="NCBI Taxonomy" id="2116701"/>
    <lineage>
        <taxon>Bacteria</taxon>
        <taxon>Pseudomonadati</taxon>
        <taxon>Pseudomonadota</taxon>
        <taxon>Alphaproteobacteria</taxon>
        <taxon>Hyphomicrobiales</taxon>
        <taxon>Phyllobacteriaceae</taxon>
        <taxon>Kumtagia</taxon>
    </lineage>
</organism>
<keyword evidence="2" id="KW-0479">Metal-binding</keyword>
<dbReference type="InterPro" id="IPR013658">
    <property type="entry name" value="SGL"/>
</dbReference>
<feature type="binding site" evidence="2">
    <location>
        <position position="330"/>
    </location>
    <ligand>
        <name>a divalent metal cation</name>
        <dbReference type="ChEBI" id="CHEBI:60240"/>
    </ligand>
</feature>
<dbReference type="InterPro" id="IPR051262">
    <property type="entry name" value="SMP-30/CGR1_Lactonase"/>
</dbReference>
<name>A0A2P7STV6_9HYPH</name>
<evidence type="ECO:0000313" key="6">
    <source>
        <dbReference type="Proteomes" id="UP000241229"/>
    </source>
</evidence>
<evidence type="ECO:0000256" key="2">
    <source>
        <dbReference type="PIRSR" id="PIRSR605511-2"/>
    </source>
</evidence>
<sequence>MSTRWPPAACARCSRVRWRRNGSWDRPRISGSETEAGRFRRSLLLGAGALGQGARGRPRTTKCPRAKTSARGHPAALHPRLPVDGEAIAGSPRTAEARGGFDLSDHTILAEGLHFPEGPVACSDGSVLLVEIQRRTITKVAAGGAVSIVAELDGGPNGLAVGPDDCLYICNNGGFLFQEIEGLNRVKPGVPEGYAGGWIERLDPTTGERKVLYTHCGEHRLVGPNDLVFDRLGGFYFTDFGKLYPRHRMNGGLYYALADGSRIVEVAYPLLMPNGVGLSPDGGTVYVAETEGGRLWAFDLREPGLAPRHSNLAPHGGRLVCGLPGHQRLDSLAVDAAGNIHVATLSTGCITVISPAGAMLEQIMTGDPMTTNVCFGGPDRRTAYATLSGRGQLIAMASNYTGLALAWEV</sequence>
<evidence type="ECO:0000256" key="3">
    <source>
        <dbReference type="SAM" id="MobiDB-lite"/>
    </source>
</evidence>
<dbReference type="SUPFAM" id="SSF63829">
    <property type="entry name" value="Calcium-dependent phosphotriesterase"/>
    <property type="match status" value="1"/>
</dbReference>
<evidence type="ECO:0000256" key="1">
    <source>
        <dbReference type="PIRSR" id="PIRSR605511-1"/>
    </source>
</evidence>
<keyword evidence="2" id="KW-0862">Zinc</keyword>
<proteinExistence type="predicted"/>
<dbReference type="InterPro" id="IPR005511">
    <property type="entry name" value="SMP-30"/>
</dbReference>
<dbReference type="OrthoDB" id="30052at2"/>
<dbReference type="Gene3D" id="2.120.10.30">
    <property type="entry name" value="TolB, C-terminal domain"/>
    <property type="match status" value="1"/>
</dbReference>
<dbReference type="InterPro" id="IPR011042">
    <property type="entry name" value="6-blade_b-propeller_TolB-like"/>
</dbReference>
<dbReference type="Proteomes" id="UP000241229">
    <property type="component" value="Unassembled WGS sequence"/>
</dbReference>
<feature type="binding site" evidence="2">
    <location>
        <position position="274"/>
    </location>
    <ligand>
        <name>a divalent metal cation</name>
        <dbReference type="ChEBI" id="CHEBI:60240"/>
    </ligand>
</feature>
<feature type="region of interest" description="Disordered" evidence="3">
    <location>
        <begin position="50"/>
        <end position="76"/>
    </location>
</feature>
<dbReference type="Pfam" id="PF08450">
    <property type="entry name" value="SGL"/>
    <property type="match status" value="1"/>
</dbReference>
<dbReference type="AlphaFoldDB" id="A0A2P7STV6"/>
<evidence type="ECO:0000259" key="4">
    <source>
        <dbReference type="Pfam" id="PF08450"/>
    </source>
</evidence>
<evidence type="ECO:0000313" key="5">
    <source>
        <dbReference type="EMBL" id="PSJ65775.1"/>
    </source>
</evidence>
<accession>A0A2P7STV6</accession>
<dbReference type="PANTHER" id="PTHR47572">
    <property type="entry name" value="LIPOPROTEIN-RELATED"/>
    <property type="match status" value="1"/>
</dbReference>
<reference evidence="5 6" key="1">
    <citation type="submission" date="2018-03" db="EMBL/GenBank/DDBJ databases">
        <title>The draft genome of Mesorhizobium sp. 6GN-30.</title>
        <authorList>
            <person name="Liu L."/>
            <person name="Li L."/>
            <person name="Wang T."/>
            <person name="Zhang X."/>
            <person name="Liang L."/>
        </authorList>
    </citation>
    <scope>NUCLEOTIDE SEQUENCE [LARGE SCALE GENOMIC DNA]</scope>
    <source>
        <strain evidence="5 6">6GN30</strain>
    </source>
</reference>
<dbReference type="EMBL" id="PXYK01000001">
    <property type="protein sequence ID" value="PSJ65775.1"/>
    <property type="molecule type" value="Genomic_DNA"/>
</dbReference>
<feature type="active site" description="Proton donor/acceptor" evidence="1">
    <location>
        <position position="330"/>
    </location>
</feature>
<dbReference type="GO" id="GO:0046872">
    <property type="term" value="F:metal ion binding"/>
    <property type="evidence" value="ECO:0007669"/>
    <property type="project" value="UniProtKB-KW"/>
</dbReference>
<protein>
    <submittedName>
        <fullName evidence="5">Gluconolaconase</fullName>
    </submittedName>
</protein>
<feature type="binding site" evidence="2">
    <location>
        <position position="225"/>
    </location>
    <ligand>
        <name>substrate</name>
    </ligand>
</feature>
<comment type="cofactor">
    <cofactor evidence="2">
        <name>Zn(2+)</name>
        <dbReference type="ChEBI" id="CHEBI:29105"/>
    </cofactor>
    <text evidence="2">Binds 1 divalent metal cation per subunit.</text>
</comment>
<dbReference type="PANTHER" id="PTHR47572:SF5">
    <property type="entry name" value="BLR2277 PROTEIN"/>
    <property type="match status" value="1"/>
</dbReference>
<gene>
    <name evidence="5" type="ORF">C7I84_01235</name>
</gene>
<keyword evidence="6" id="KW-1185">Reference proteome</keyword>